<feature type="domain" description="ABC-2 type transporter transmembrane" evidence="6">
    <location>
        <begin position="70"/>
        <end position="338"/>
    </location>
</feature>
<comment type="caution">
    <text evidence="7">The sequence shown here is derived from an EMBL/GenBank/DDBJ whole genome shotgun (WGS) entry which is preliminary data.</text>
</comment>
<feature type="transmembrane region" description="Helical" evidence="5">
    <location>
        <begin position="274"/>
        <end position="292"/>
    </location>
</feature>
<evidence type="ECO:0000313" key="8">
    <source>
        <dbReference type="Proteomes" id="UP000626786"/>
    </source>
</evidence>
<evidence type="ECO:0000259" key="6">
    <source>
        <dbReference type="Pfam" id="PF12698"/>
    </source>
</evidence>
<keyword evidence="8" id="KW-1185">Reference proteome</keyword>
<dbReference type="Pfam" id="PF12698">
    <property type="entry name" value="ABC2_membrane_3"/>
    <property type="match status" value="1"/>
</dbReference>
<evidence type="ECO:0000256" key="5">
    <source>
        <dbReference type="SAM" id="Phobius"/>
    </source>
</evidence>
<sequence length="347" mass="38853">MLAGTLLLIGTLFIRNVMQQDVVRAEKIEWFSGYMQEVATQNRTDRQMLQETPLEELEQKLDVGVALQNQLNGLILSIENGAWEDELQQEIDVYLTAIDYKEVKGNYSFSNGDMDETIRLNEQLLLLGLPKEDIGRSVQPPLFIKQIVSLVLNPFGLTVLLVLLGTVITREFEDRNMQMVYTFPIPKWKYVFVKFTGLLLTGLIWLSVLFSASYLLPALTVESKELIFDYPLSLANGSFLDAGTYINEACIYSVGVLLFAIGVLTLVGFMARQTIISSVVILAVFAGGWMSIRNGMDLLWNPFTYVNVNEAIINHADYFPTGLIVLFGVAAVLLAIAMWGSRKRGVS</sequence>
<dbReference type="InterPro" id="IPR013525">
    <property type="entry name" value="ABC2_TM"/>
</dbReference>
<evidence type="ECO:0000256" key="1">
    <source>
        <dbReference type="ARBA" id="ARBA00004141"/>
    </source>
</evidence>
<keyword evidence="4 5" id="KW-0472">Membrane</keyword>
<proteinExistence type="predicted"/>
<organism evidence="7 8">
    <name type="scientific">Sporosarcina quadrami</name>
    <dbReference type="NCBI Taxonomy" id="2762234"/>
    <lineage>
        <taxon>Bacteria</taxon>
        <taxon>Bacillati</taxon>
        <taxon>Bacillota</taxon>
        <taxon>Bacilli</taxon>
        <taxon>Bacillales</taxon>
        <taxon>Caryophanaceae</taxon>
        <taxon>Sporosarcina</taxon>
    </lineage>
</organism>
<accession>A0ABR8U7R7</accession>
<feature type="transmembrane region" description="Helical" evidence="5">
    <location>
        <begin position="190"/>
        <end position="216"/>
    </location>
</feature>
<feature type="transmembrane region" description="Helical" evidence="5">
    <location>
        <begin position="147"/>
        <end position="169"/>
    </location>
</feature>
<evidence type="ECO:0000313" key="7">
    <source>
        <dbReference type="EMBL" id="MBD7984076.1"/>
    </source>
</evidence>
<protein>
    <submittedName>
        <fullName evidence="7">ABC transporter permease subunit</fullName>
    </submittedName>
</protein>
<name>A0ABR8U7R7_9BACL</name>
<feature type="transmembrane region" description="Helical" evidence="5">
    <location>
        <begin position="245"/>
        <end position="267"/>
    </location>
</feature>
<evidence type="ECO:0000256" key="2">
    <source>
        <dbReference type="ARBA" id="ARBA00022692"/>
    </source>
</evidence>
<comment type="subcellular location">
    <subcellularLocation>
        <location evidence="1">Membrane</location>
        <topology evidence="1">Multi-pass membrane protein</topology>
    </subcellularLocation>
</comment>
<keyword evidence="2 5" id="KW-0812">Transmembrane</keyword>
<gene>
    <name evidence="7" type="ORF">H9649_05750</name>
</gene>
<reference evidence="7 8" key="1">
    <citation type="submission" date="2020-08" db="EMBL/GenBank/DDBJ databases">
        <title>A Genomic Blueprint of the Chicken Gut Microbiome.</title>
        <authorList>
            <person name="Gilroy R."/>
            <person name="Ravi A."/>
            <person name="Getino M."/>
            <person name="Pursley I."/>
            <person name="Horton D.L."/>
            <person name="Alikhan N.-F."/>
            <person name="Baker D."/>
            <person name="Gharbi K."/>
            <person name="Hall N."/>
            <person name="Watson M."/>
            <person name="Adriaenssens E.M."/>
            <person name="Foster-Nyarko E."/>
            <person name="Jarju S."/>
            <person name="Secka A."/>
            <person name="Antonio M."/>
            <person name="Oren A."/>
            <person name="Chaudhuri R."/>
            <person name="La Ragione R.M."/>
            <person name="Hildebrand F."/>
            <person name="Pallen M.J."/>
        </authorList>
    </citation>
    <scope>NUCLEOTIDE SEQUENCE [LARGE SCALE GENOMIC DNA]</scope>
    <source>
        <strain evidence="7 8">Sa2YVA2</strain>
    </source>
</reference>
<dbReference type="EMBL" id="JACSQN010000004">
    <property type="protein sequence ID" value="MBD7984076.1"/>
    <property type="molecule type" value="Genomic_DNA"/>
</dbReference>
<evidence type="ECO:0000256" key="4">
    <source>
        <dbReference type="ARBA" id="ARBA00023136"/>
    </source>
</evidence>
<dbReference type="PANTHER" id="PTHR37305:SF1">
    <property type="entry name" value="MEMBRANE PROTEIN"/>
    <property type="match status" value="1"/>
</dbReference>
<feature type="transmembrane region" description="Helical" evidence="5">
    <location>
        <begin position="318"/>
        <end position="339"/>
    </location>
</feature>
<dbReference type="RefSeq" id="WP_191693767.1">
    <property type="nucleotide sequence ID" value="NZ_JACSQN010000004.1"/>
</dbReference>
<evidence type="ECO:0000256" key="3">
    <source>
        <dbReference type="ARBA" id="ARBA00022989"/>
    </source>
</evidence>
<dbReference type="PANTHER" id="PTHR37305">
    <property type="entry name" value="INTEGRAL MEMBRANE PROTEIN-RELATED"/>
    <property type="match status" value="1"/>
</dbReference>
<keyword evidence="3 5" id="KW-1133">Transmembrane helix</keyword>
<dbReference type="Proteomes" id="UP000626786">
    <property type="component" value="Unassembled WGS sequence"/>
</dbReference>